<feature type="compositionally biased region" description="Basic and acidic residues" evidence="1">
    <location>
        <begin position="53"/>
        <end position="70"/>
    </location>
</feature>
<sequence length="70" mass="8017">MTFSVLLLLYYTEKVPPLKPSFLEDPDQFLRPVGQHFHNLSAVAQPPAPGVNRGDETSLKRNLNERERKI</sequence>
<evidence type="ECO:0000313" key="2">
    <source>
        <dbReference type="EMBL" id="KAG7309483.1"/>
    </source>
</evidence>
<comment type="caution">
    <text evidence="2">The sequence shown here is derived from an EMBL/GenBank/DDBJ whole genome shotgun (WGS) entry which is preliminary data.</text>
</comment>
<proteinExistence type="predicted"/>
<protein>
    <submittedName>
        <fullName evidence="2">Uncharacterized protein</fullName>
    </submittedName>
</protein>
<feature type="region of interest" description="Disordered" evidence="1">
    <location>
        <begin position="41"/>
        <end position="70"/>
    </location>
</feature>
<reference evidence="2 3" key="1">
    <citation type="submission" date="2021-06" db="EMBL/GenBank/DDBJ databases">
        <title>A haploid diamondback moth (Plutella xylostella L.) genome assembly resolves 31 chromosomes and identifies a diamide resistance mutation.</title>
        <authorList>
            <person name="Ward C.M."/>
            <person name="Perry K.D."/>
            <person name="Baker G."/>
            <person name="Powis K."/>
            <person name="Heckel D.G."/>
            <person name="Baxter S.W."/>
        </authorList>
    </citation>
    <scope>NUCLEOTIDE SEQUENCE [LARGE SCALE GENOMIC DNA]</scope>
    <source>
        <strain evidence="2 3">LV</strain>
        <tissue evidence="2">Single pupa</tissue>
    </source>
</reference>
<gene>
    <name evidence="2" type="ORF">JYU34_005451</name>
</gene>
<dbReference type="Proteomes" id="UP000823941">
    <property type="component" value="Chromosome 7"/>
</dbReference>
<organism evidence="2 3">
    <name type="scientific">Plutella xylostella</name>
    <name type="common">Diamondback moth</name>
    <name type="synonym">Plutella maculipennis</name>
    <dbReference type="NCBI Taxonomy" id="51655"/>
    <lineage>
        <taxon>Eukaryota</taxon>
        <taxon>Metazoa</taxon>
        <taxon>Ecdysozoa</taxon>
        <taxon>Arthropoda</taxon>
        <taxon>Hexapoda</taxon>
        <taxon>Insecta</taxon>
        <taxon>Pterygota</taxon>
        <taxon>Neoptera</taxon>
        <taxon>Endopterygota</taxon>
        <taxon>Lepidoptera</taxon>
        <taxon>Glossata</taxon>
        <taxon>Ditrysia</taxon>
        <taxon>Yponomeutoidea</taxon>
        <taxon>Plutellidae</taxon>
        <taxon>Plutella</taxon>
    </lineage>
</organism>
<evidence type="ECO:0000256" key="1">
    <source>
        <dbReference type="SAM" id="MobiDB-lite"/>
    </source>
</evidence>
<keyword evidence="3" id="KW-1185">Reference proteome</keyword>
<evidence type="ECO:0000313" key="3">
    <source>
        <dbReference type="Proteomes" id="UP000823941"/>
    </source>
</evidence>
<accession>A0ABQ7QWQ5</accession>
<dbReference type="EMBL" id="JAHIBW010000007">
    <property type="protein sequence ID" value="KAG7309483.1"/>
    <property type="molecule type" value="Genomic_DNA"/>
</dbReference>
<name>A0ABQ7QWQ5_PLUXY</name>